<dbReference type="Pfam" id="PF13855">
    <property type="entry name" value="LRR_8"/>
    <property type="match status" value="1"/>
</dbReference>
<gene>
    <name evidence="6" type="primary">LOC109466876</name>
</gene>
<dbReference type="InterPro" id="IPR001611">
    <property type="entry name" value="Leu-rich_rpt"/>
</dbReference>
<name>A0A6P4Y793_BRABE</name>
<keyword evidence="5" id="KW-1185">Reference proteome</keyword>
<dbReference type="KEGG" id="bbel:109466876"/>
<dbReference type="AlphaFoldDB" id="A0A6P4Y793"/>
<evidence type="ECO:0000256" key="1">
    <source>
        <dbReference type="ARBA" id="ARBA00022614"/>
    </source>
</evidence>
<keyword evidence="1" id="KW-0433">Leucine-rich repeat</keyword>
<sequence>MYVRSAKRNAAIFFLLLLLGADCAASSGPRFPHCNTAEWQECVPSSYKHVVLHTSRINACVVCEVLNGSVGPTSPFSSLAGVNGVAIRGYPFHVLSAMKLAPLEQEKVITLALIDAKIADVKNNTFSGFPGLNKLSLNSNRLTHVKQTWFTGLRSLLVLILSNNNIRQIEPGSFGRLTQLYLLELENNLLKVVHPSWFFGMKRMRSLNLRSNAINSISPASFQQLKLIRLDLRDNDLSCLDGEVLWGQSWLSRLDVSSGMLSSVHDGTAHKMMWSLHRVASVTRGLVTMVVEVPKFLFCVRQNAHELSLWWMFVSSDNVTGNTDIGALNPFRSCGDLDSSLSTISIQPPVVVLASNGSLEDTLDTKTLEQCRQVWEYDGGITVALVKNPIFRLVSMPIHTGTESTVSKGIAMSFVQTRDTSTLTTSESGSSQQHTTHTDITHDKTKNITCILLIRGEHTKVFFTVPLVQRNTHTTETTYRTGTDHSSSQTHYFDTTEKDYTSSEPVDLFTLEGNTTPGPDVEVVQTPGHVLIPAVVSTVVVLVVSFLAVLIWKVCAARSNTEDDDRASDDAHIWTIPPGVTFPGLLRSASLPTCSGKMASDDAVSCRSLPAVLHSIEPIYSVIPDDVATAQRPLPGLPHVYCDIPDDAISGVVRSASLPACTPGGGPDDATSCRSLPAVLPSIEPTYSQIPDHMAAAHRPLPALPHTSWEIPDHHTATQRPLPVSHHTYSEIPDDEESGPMSFYADAGEILLHVVTNRRQNRRSGRSMATYGSTGQTDGQRNPFYRNAAEVEGIRSRRQQRTALVSQPADQGVSRYVNVTDAILSRGEDVTRAHIAFLTQPNTYRSWEIQGEGSRITPRRASLPTVTLPNTYWPWELPGDGTHFTRRRVSLPTVTLPNTYWPWEIPGEGTRNKPRRASLPTVTLPNTYWPWEIPGDGTHFTRQRVSLPTVILPNTYWPWEIPGEGTQNTAQRSSIHLTLPNTYWPWEITGEGTRNTTRRAPLPTVTLPNTYWPWEIPGEGTQNTCTAQRSSIHLTLPNTYWSWEIQGEGSRITPRRASLPTVTLPNTYWPWEITGEGTRNTPRRAPLPTVTLPNTYWPWE</sequence>
<dbReference type="SMART" id="SM00369">
    <property type="entry name" value="LRR_TYP"/>
    <property type="match status" value="5"/>
</dbReference>
<proteinExistence type="predicted"/>
<reference evidence="6" key="1">
    <citation type="submission" date="2025-08" db="UniProtKB">
        <authorList>
            <consortium name="RefSeq"/>
        </authorList>
    </citation>
    <scope>IDENTIFICATION</scope>
    <source>
        <tissue evidence="6">Gonad</tissue>
    </source>
</reference>
<organism evidence="5 6">
    <name type="scientific">Branchiostoma belcheri</name>
    <name type="common">Amphioxus</name>
    <dbReference type="NCBI Taxonomy" id="7741"/>
    <lineage>
        <taxon>Eukaryota</taxon>
        <taxon>Metazoa</taxon>
        <taxon>Chordata</taxon>
        <taxon>Cephalochordata</taxon>
        <taxon>Leptocardii</taxon>
        <taxon>Amphioxiformes</taxon>
        <taxon>Branchiostomatidae</taxon>
        <taxon>Branchiostoma</taxon>
    </lineage>
</organism>
<keyword evidence="4" id="KW-0732">Signal</keyword>
<feature type="compositionally biased region" description="Polar residues" evidence="3">
    <location>
        <begin position="770"/>
        <end position="780"/>
    </location>
</feature>
<feature type="region of interest" description="Disordered" evidence="3">
    <location>
        <begin position="759"/>
        <end position="782"/>
    </location>
</feature>
<evidence type="ECO:0000313" key="5">
    <source>
        <dbReference type="Proteomes" id="UP000515135"/>
    </source>
</evidence>
<dbReference type="OrthoDB" id="10091689at2759"/>
<protein>
    <submittedName>
        <fullName evidence="6">LOW QUALITY PROTEIN: uncharacterized protein LOC109466876</fullName>
    </submittedName>
</protein>
<dbReference type="InterPro" id="IPR032675">
    <property type="entry name" value="LRR_dom_sf"/>
</dbReference>
<dbReference type="SUPFAM" id="SSF52058">
    <property type="entry name" value="L domain-like"/>
    <property type="match status" value="1"/>
</dbReference>
<feature type="signal peptide" evidence="4">
    <location>
        <begin position="1"/>
        <end position="25"/>
    </location>
</feature>
<dbReference type="PANTHER" id="PTHR24366">
    <property type="entry name" value="IG(IMMUNOGLOBULIN) AND LRR(LEUCINE RICH REPEAT) DOMAINS"/>
    <property type="match status" value="1"/>
</dbReference>
<dbReference type="GeneID" id="109466876"/>
<accession>A0A6P4Y793</accession>
<evidence type="ECO:0000256" key="3">
    <source>
        <dbReference type="SAM" id="MobiDB-lite"/>
    </source>
</evidence>
<evidence type="ECO:0000256" key="4">
    <source>
        <dbReference type="SAM" id="SignalP"/>
    </source>
</evidence>
<dbReference type="PROSITE" id="PS51450">
    <property type="entry name" value="LRR"/>
    <property type="match status" value="1"/>
</dbReference>
<keyword evidence="2" id="KW-0677">Repeat</keyword>
<dbReference type="Gene3D" id="3.80.10.10">
    <property type="entry name" value="Ribonuclease Inhibitor"/>
    <property type="match status" value="1"/>
</dbReference>
<dbReference type="InterPro" id="IPR003591">
    <property type="entry name" value="Leu-rich_rpt_typical-subtyp"/>
</dbReference>
<dbReference type="Proteomes" id="UP000515135">
    <property type="component" value="Unplaced"/>
</dbReference>
<dbReference type="FunFam" id="3.80.10.10:FF:001023">
    <property type="entry name" value="Uncharacterized protein"/>
    <property type="match status" value="1"/>
</dbReference>
<evidence type="ECO:0000256" key="2">
    <source>
        <dbReference type="ARBA" id="ARBA00022737"/>
    </source>
</evidence>
<feature type="chain" id="PRO_5028102805" evidence="4">
    <location>
        <begin position="26"/>
        <end position="1100"/>
    </location>
</feature>
<evidence type="ECO:0000313" key="6">
    <source>
        <dbReference type="RefSeq" id="XP_019620293.1"/>
    </source>
</evidence>
<dbReference type="RefSeq" id="XP_019620293.1">
    <property type="nucleotide sequence ID" value="XM_019764734.1"/>
</dbReference>
<feature type="non-terminal residue" evidence="6">
    <location>
        <position position="1100"/>
    </location>
</feature>